<evidence type="ECO:0000256" key="4">
    <source>
        <dbReference type="ARBA" id="ARBA00023136"/>
    </source>
</evidence>
<evidence type="ECO:0000313" key="6">
    <source>
        <dbReference type="EMBL" id="KAB0266505.1"/>
    </source>
</evidence>
<evidence type="ECO:0008006" key="8">
    <source>
        <dbReference type="Google" id="ProtNLM"/>
    </source>
</evidence>
<keyword evidence="7" id="KW-1185">Reference proteome</keyword>
<name>A0A5N3PA60_9HYPH</name>
<proteinExistence type="predicted"/>
<protein>
    <recommendedName>
        <fullName evidence="8">Isoprenylcysteine carboxyl methyltransferase</fullName>
    </recommendedName>
</protein>
<comment type="subcellular location">
    <subcellularLocation>
        <location evidence="1">Membrane</location>
        <topology evidence="1">Multi-pass membrane protein</topology>
    </subcellularLocation>
</comment>
<dbReference type="GO" id="GO:0004671">
    <property type="term" value="F:protein C-terminal S-isoprenylcysteine carboxyl O-methyltransferase activity"/>
    <property type="evidence" value="ECO:0007669"/>
    <property type="project" value="InterPro"/>
</dbReference>
<dbReference type="EMBL" id="VCMV01000021">
    <property type="protein sequence ID" value="KAB0266505.1"/>
    <property type="molecule type" value="Genomic_DNA"/>
</dbReference>
<evidence type="ECO:0000256" key="3">
    <source>
        <dbReference type="ARBA" id="ARBA00022989"/>
    </source>
</evidence>
<accession>A0A5N3PA60</accession>
<sequence>MTLGLACLVAVTLQRAAELLLASRNTTRLLACGGVEAAPGHYPLVGLLHACWLAGLWGLGWNQPVHLGWLALYALLQGFRIWILVTLGDRWTTRIIVLPAEKPIRRGPYRFFSHPNYAVVAGEIAVLPLVFGLPWFALVFSVLNGALLTIRIRAENRAWSDNLVGDDSKERDAKAGLRRL</sequence>
<dbReference type="InterPro" id="IPR007269">
    <property type="entry name" value="ICMT_MeTrfase"/>
</dbReference>
<keyword evidence="2 5" id="KW-0812">Transmembrane</keyword>
<organism evidence="6 7">
    <name type="scientific">Microvirga brassicacearum</name>
    <dbReference type="NCBI Taxonomy" id="2580413"/>
    <lineage>
        <taxon>Bacteria</taxon>
        <taxon>Pseudomonadati</taxon>
        <taxon>Pseudomonadota</taxon>
        <taxon>Alphaproteobacteria</taxon>
        <taxon>Hyphomicrobiales</taxon>
        <taxon>Methylobacteriaceae</taxon>
        <taxon>Microvirga</taxon>
    </lineage>
</organism>
<dbReference type="Pfam" id="PF04140">
    <property type="entry name" value="ICMT"/>
    <property type="match status" value="1"/>
</dbReference>
<dbReference type="GO" id="GO:0016020">
    <property type="term" value="C:membrane"/>
    <property type="evidence" value="ECO:0007669"/>
    <property type="project" value="UniProtKB-SubCell"/>
</dbReference>
<feature type="transmembrane region" description="Helical" evidence="5">
    <location>
        <begin position="117"/>
        <end position="143"/>
    </location>
</feature>
<dbReference type="Gene3D" id="1.20.120.1630">
    <property type="match status" value="1"/>
</dbReference>
<feature type="transmembrane region" description="Helical" evidence="5">
    <location>
        <begin position="67"/>
        <end position="85"/>
    </location>
</feature>
<dbReference type="OrthoDB" id="7203053at2"/>
<keyword evidence="4 5" id="KW-0472">Membrane</keyword>
<comment type="caution">
    <text evidence="6">The sequence shown here is derived from an EMBL/GenBank/DDBJ whole genome shotgun (WGS) entry which is preliminary data.</text>
</comment>
<dbReference type="AlphaFoldDB" id="A0A5N3PA60"/>
<keyword evidence="3 5" id="KW-1133">Transmembrane helix</keyword>
<evidence type="ECO:0000256" key="5">
    <source>
        <dbReference type="SAM" id="Phobius"/>
    </source>
</evidence>
<feature type="transmembrane region" description="Helical" evidence="5">
    <location>
        <begin position="40"/>
        <end position="60"/>
    </location>
</feature>
<gene>
    <name evidence="6" type="ORF">FEZ63_14180</name>
</gene>
<dbReference type="RefSeq" id="WP_150945523.1">
    <property type="nucleotide sequence ID" value="NZ_VCMV01000021.1"/>
</dbReference>
<dbReference type="Proteomes" id="UP000325684">
    <property type="component" value="Unassembled WGS sequence"/>
</dbReference>
<evidence type="ECO:0000256" key="1">
    <source>
        <dbReference type="ARBA" id="ARBA00004141"/>
    </source>
</evidence>
<reference evidence="6 7" key="1">
    <citation type="journal article" date="2019" name="Microorganisms">
        <title>Genome Insights into the Novel Species Microvirga brassicacearum, a Rapeseed Endophyte with Biotechnological Potential.</title>
        <authorList>
            <person name="Jimenez-Gomez A."/>
            <person name="Saati-Santamaria Z."/>
            <person name="Igual J.M."/>
            <person name="Rivas R."/>
            <person name="Mateos P.F."/>
            <person name="Garcia-Fraile P."/>
        </authorList>
    </citation>
    <scope>NUCLEOTIDE SEQUENCE [LARGE SCALE GENOMIC DNA]</scope>
    <source>
        <strain evidence="6 7">CDVBN77</strain>
    </source>
</reference>
<evidence type="ECO:0000313" key="7">
    <source>
        <dbReference type="Proteomes" id="UP000325684"/>
    </source>
</evidence>
<evidence type="ECO:0000256" key="2">
    <source>
        <dbReference type="ARBA" id="ARBA00022692"/>
    </source>
</evidence>